<dbReference type="Gene3D" id="3.40.50.1700">
    <property type="entry name" value="Glycoside hydrolase family 3 C-terminal domain"/>
    <property type="match status" value="1"/>
</dbReference>
<dbReference type="Gene3D" id="3.20.20.300">
    <property type="entry name" value="Glycoside hydrolase, family 3, N-terminal domain"/>
    <property type="match status" value="1"/>
</dbReference>
<evidence type="ECO:0000256" key="4">
    <source>
        <dbReference type="SAM" id="SignalP"/>
    </source>
</evidence>
<dbReference type="Pfam" id="PF14310">
    <property type="entry name" value="Fn3-like"/>
    <property type="match status" value="1"/>
</dbReference>
<dbReference type="GO" id="GO:0005975">
    <property type="term" value="P:carbohydrate metabolic process"/>
    <property type="evidence" value="ECO:0007669"/>
    <property type="project" value="InterPro"/>
</dbReference>
<feature type="chain" id="PRO_5032904976" description="Fibronectin type III-like domain-containing protein" evidence="4">
    <location>
        <begin position="22"/>
        <end position="1112"/>
    </location>
</feature>
<dbReference type="SUPFAM" id="SSF49785">
    <property type="entry name" value="Galactose-binding domain-like"/>
    <property type="match status" value="1"/>
</dbReference>
<dbReference type="Pfam" id="PF00933">
    <property type="entry name" value="Glyco_hydro_3"/>
    <property type="match status" value="1"/>
</dbReference>
<comment type="caution">
    <text evidence="6">The sequence shown here is derived from an EMBL/GenBank/DDBJ whole genome shotgun (WGS) entry which is preliminary data.</text>
</comment>
<dbReference type="InterPro" id="IPR017853">
    <property type="entry name" value="GH"/>
</dbReference>
<dbReference type="PANTHER" id="PTHR42715">
    <property type="entry name" value="BETA-GLUCOSIDASE"/>
    <property type="match status" value="1"/>
</dbReference>
<keyword evidence="3" id="KW-0378">Hydrolase</keyword>
<dbReference type="Proteomes" id="UP000576225">
    <property type="component" value="Unassembled WGS sequence"/>
</dbReference>
<dbReference type="InterPro" id="IPR050288">
    <property type="entry name" value="Cellulose_deg_GH3"/>
</dbReference>
<evidence type="ECO:0000256" key="2">
    <source>
        <dbReference type="ARBA" id="ARBA00022729"/>
    </source>
</evidence>
<evidence type="ECO:0000256" key="1">
    <source>
        <dbReference type="ARBA" id="ARBA00005336"/>
    </source>
</evidence>
<name>A0A848AWE2_9BACT</name>
<keyword evidence="2 4" id="KW-0732">Signal</keyword>
<dbReference type="Gene3D" id="2.60.120.260">
    <property type="entry name" value="Galactose-binding domain-like"/>
    <property type="match status" value="2"/>
</dbReference>
<feature type="domain" description="Fibronectin type III-like" evidence="5">
    <location>
        <begin position="636"/>
        <end position="702"/>
    </location>
</feature>
<reference evidence="6 7" key="1">
    <citation type="submission" date="2020-04" db="EMBL/GenBank/DDBJ databases">
        <authorList>
            <person name="Hitch T.C.A."/>
            <person name="Wylensek D."/>
            <person name="Clavel T."/>
        </authorList>
    </citation>
    <scope>NUCLEOTIDE SEQUENCE [LARGE SCALE GENOMIC DNA]</scope>
    <source>
        <strain evidence="6 7">COR2-253-APC-1A</strain>
    </source>
</reference>
<proteinExistence type="inferred from homology"/>
<dbReference type="SUPFAM" id="SSF51445">
    <property type="entry name" value="(Trans)glycosidases"/>
    <property type="match status" value="1"/>
</dbReference>
<dbReference type="InterPro" id="IPR026891">
    <property type="entry name" value="Fn3-like"/>
</dbReference>
<dbReference type="InterPro" id="IPR032812">
    <property type="entry name" value="SbsA_Ig"/>
</dbReference>
<dbReference type="InterPro" id="IPR002772">
    <property type="entry name" value="Glyco_hydro_3_C"/>
</dbReference>
<dbReference type="RefSeq" id="WP_168962276.1">
    <property type="nucleotide sequence ID" value="NZ_JABAEW010000013.1"/>
</dbReference>
<dbReference type="InterPro" id="IPR008979">
    <property type="entry name" value="Galactose-bd-like_sf"/>
</dbReference>
<dbReference type="SUPFAM" id="SSF52279">
    <property type="entry name" value="Beta-D-glucan exohydrolase, C-terminal domain"/>
    <property type="match status" value="1"/>
</dbReference>
<evidence type="ECO:0000256" key="3">
    <source>
        <dbReference type="ARBA" id="ARBA00022801"/>
    </source>
</evidence>
<dbReference type="Pfam" id="PF13205">
    <property type="entry name" value="Big_5"/>
    <property type="match status" value="1"/>
</dbReference>
<dbReference type="InterPro" id="IPR001764">
    <property type="entry name" value="Glyco_hydro_3_N"/>
</dbReference>
<dbReference type="InterPro" id="IPR036962">
    <property type="entry name" value="Glyco_hydro_3_N_sf"/>
</dbReference>
<dbReference type="SMART" id="SM01217">
    <property type="entry name" value="Fn3_like"/>
    <property type="match status" value="1"/>
</dbReference>
<dbReference type="PRINTS" id="PR00133">
    <property type="entry name" value="GLHYDRLASE3"/>
</dbReference>
<gene>
    <name evidence="6" type="ORF">HF882_08520</name>
</gene>
<dbReference type="Pfam" id="PF01915">
    <property type="entry name" value="Glyco_hydro_3_C"/>
    <property type="match status" value="1"/>
</dbReference>
<protein>
    <recommendedName>
        <fullName evidence="5">Fibronectin type III-like domain-containing protein</fullName>
    </recommendedName>
</protein>
<dbReference type="PANTHER" id="PTHR42715:SF10">
    <property type="entry name" value="BETA-GLUCOSIDASE"/>
    <property type="match status" value="1"/>
</dbReference>
<dbReference type="EMBL" id="JABAEW010000013">
    <property type="protein sequence ID" value="NMD86623.1"/>
    <property type="molecule type" value="Genomic_DNA"/>
</dbReference>
<feature type="signal peptide" evidence="4">
    <location>
        <begin position="1"/>
        <end position="21"/>
    </location>
</feature>
<evidence type="ECO:0000313" key="7">
    <source>
        <dbReference type="Proteomes" id="UP000576225"/>
    </source>
</evidence>
<comment type="similarity">
    <text evidence="1">Belongs to the glycosyl hydrolase 3 family.</text>
</comment>
<evidence type="ECO:0000313" key="6">
    <source>
        <dbReference type="EMBL" id="NMD86623.1"/>
    </source>
</evidence>
<dbReference type="GO" id="GO:0004553">
    <property type="term" value="F:hydrolase activity, hydrolyzing O-glycosyl compounds"/>
    <property type="evidence" value="ECO:0007669"/>
    <property type="project" value="InterPro"/>
</dbReference>
<dbReference type="Gene3D" id="2.60.40.10">
    <property type="entry name" value="Immunoglobulins"/>
    <property type="match status" value="1"/>
</dbReference>
<sequence length="1112" mass="120895">MIRHILLMLLALLPCVRAAEADREAAVNEILARLPLRLRTRLMLGGNYNDPGQGKGIFNQTSACARKEGMPFLNLSDGPMGVNALGSGTSFGSGLILASTWNRELVRQVGKALGEEALAKNVQVILAPAVNLNRDLANGRTFEYFSEDPYLSGQVGAAYVRGVQSCDVMVTVKHYLANNQEKNRNFVSSNISERTLHELYLAPFRAAVVEGGAWSAMTAANRVNGVFVSDNRYFLTNLLKYDYGMPGIVLTDWCNVRTGAVSARAGTDLAMPYRSVSPYRELENLVRSGRLAESAVDDAVQRLVRTAFLTKATAVPGFTPADRKQGGRNIAAHQAVARRMAEEGIILLKNRNSLLPLDEKKLRSLALIGKYADFRFYGHRIGGSGWTAPPYQSTPLSGLRSRLGGRVKLLTPAYDEKNMPETRRRAVEAARSADYAVIFAGLNSRGPGNPALNPPDVWDVEDGDRGNLDFPPEQLELIREVAAVCPGRVIVVLSGSVFEVRDWIDSVDAVLHTFYAGMEGGNAVADILLGRVNPSGKLPHTWPRRYCKTAGFVSGRPESDQRELKEHDVFYSEGSAIGYRHYDLRKLTPEFAFGHGLSYTRFEYGEFKLSSRTFAPGGTVTAAVAVANSGRRRGREVVQLYAVDCRTRARRLAGFEKIELAPGESRTVAFTVDPAMFGRWEPQAHSFITAAGEYELQVGSASDDIRRCGSVTLTADTPPDPDYRVIQAEAGSGSEGVRRESGREVDGEALEYLVFDTDRGEAAWEIDVPEPGEYSVIVRYSNDGYSGPTQKSHGPVKSGKLALDGEACGEYVFQNTRHANVWNYDSVDVMLATGKHRLALLTPAESRGLRVDKLILQRIRRRFPKPAPRAPDAPVPVSAQESGDGIAWFPQNASGKGWTELASRGKRLTLDLPADTAVAHRIALRYVNDGDVPAPCAILVNGVPAGRLLLPPTGGPECPEVEETANTVPLTSGINVVTVIAAERKVRIAAVGRAGGMGDPDVRPPELLYSRPAAGGTVTRREPVTLYFSEAVEPGRKAGKIVLRCGSEMIPFELVVEEKTVKLVPGREYIPDRSCTVEIPAGAFIDRGHNPVSGEANPLAEPCRISFAADVP</sequence>
<dbReference type="InterPro" id="IPR036881">
    <property type="entry name" value="Glyco_hydro_3_C_sf"/>
</dbReference>
<dbReference type="InterPro" id="IPR013783">
    <property type="entry name" value="Ig-like_fold"/>
</dbReference>
<dbReference type="AlphaFoldDB" id="A0A848AWE2"/>
<accession>A0A848AWE2</accession>
<organism evidence="6 7">
    <name type="scientific">Victivallis vadensis</name>
    <dbReference type="NCBI Taxonomy" id="172901"/>
    <lineage>
        <taxon>Bacteria</taxon>
        <taxon>Pseudomonadati</taxon>
        <taxon>Lentisphaerota</taxon>
        <taxon>Lentisphaeria</taxon>
        <taxon>Victivallales</taxon>
        <taxon>Victivallaceae</taxon>
        <taxon>Victivallis</taxon>
    </lineage>
</organism>
<evidence type="ECO:0000259" key="5">
    <source>
        <dbReference type="SMART" id="SM01217"/>
    </source>
</evidence>